<reference evidence="3 4" key="1">
    <citation type="submission" date="2015-08" db="EMBL/GenBank/DDBJ databases">
        <title>Next Generation Sequencing and Analysis of the Genome of Puccinia sorghi L Schw, the Causal Agent of Maize Common Rust.</title>
        <authorList>
            <person name="Rochi L."/>
            <person name="Burguener G."/>
            <person name="Darino M."/>
            <person name="Turjanski A."/>
            <person name="Kreff E."/>
            <person name="Dieguez M.J."/>
            <person name="Sacco F."/>
        </authorList>
    </citation>
    <scope>NUCLEOTIDE SEQUENCE [LARGE SCALE GENOMIC DNA]</scope>
    <source>
        <strain evidence="3 4">RO10H11247</strain>
    </source>
</reference>
<dbReference type="InterPro" id="IPR013083">
    <property type="entry name" value="Znf_RING/FYVE/PHD"/>
</dbReference>
<dbReference type="Pfam" id="PF13639">
    <property type="entry name" value="zf-RING_2"/>
    <property type="match status" value="1"/>
</dbReference>
<dbReference type="Gene3D" id="3.30.40.10">
    <property type="entry name" value="Zinc/RING finger domain, C3HC4 (zinc finger)"/>
    <property type="match status" value="1"/>
</dbReference>
<sequence>MRKIETEVSTLIIINQPVAEYAFIELSQYGLSPRGISHRPRAGLSLRLRSFVVFSVKSLKHSIDFDHTSPHLILYPGDFFRSPTRRTTGVTSRSFHLLYFSLDVASEGFDAGVLSGKLFQVIAQIASSYQVSSLSIQPKPSAEEPSLKAVSSIPNPVVALVGGSELPKIHAKVSRFSLPVCTPLENLLILCSITFLFGGDGNDGCQRCSDVCAICLNDMAEGDATHLRDCRHKFHAGCIEEWRSNQARNGREFFFTVPLCSTFSSYVQLCCILVVMENSAPQNAEFVIGLWMTDILKNCGLVETRFIQGVFDCGAGIIHPSGIPLRRNGAVHACGGLCPKSEFAPSLILPNSCSLLFSSPYIYFFIFVRISIFSARPTSGMLKLPTVCSFLFYF</sequence>
<dbReference type="GO" id="GO:0061630">
    <property type="term" value="F:ubiquitin protein ligase activity"/>
    <property type="evidence" value="ECO:0007669"/>
    <property type="project" value="TreeGrafter"/>
</dbReference>
<dbReference type="GO" id="GO:0006511">
    <property type="term" value="P:ubiquitin-dependent protein catabolic process"/>
    <property type="evidence" value="ECO:0007669"/>
    <property type="project" value="TreeGrafter"/>
</dbReference>
<name>A0A0L6URW7_9BASI</name>
<gene>
    <name evidence="3" type="ORF">VP01_4008g1</name>
</gene>
<keyword evidence="4" id="KW-1185">Reference proteome</keyword>
<keyword evidence="1" id="KW-0862">Zinc</keyword>
<dbReference type="PROSITE" id="PS50089">
    <property type="entry name" value="ZF_RING_2"/>
    <property type="match status" value="1"/>
</dbReference>
<dbReference type="InterPro" id="IPR051826">
    <property type="entry name" value="E3_ubiquitin-ligase_domain"/>
</dbReference>
<evidence type="ECO:0000259" key="2">
    <source>
        <dbReference type="PROSITE" id="PS50089"/>
    </source>
</evidence>
<comment type="caution">
    <text evidence="3">The sequence shown here is derived from an EMBL/GenBank/DDBJ whole genome shotgun (WGS) entry which is preliminary data.</text>
</comment>
<dbReference type="PANTHER" id="PTHR22765">
    <property type="entry name" value="RING FINGER AND PROTEASE ASSOCIATED DOMAIN-CONTAINING"/>
    <property type="match status" value="1"/>
</dbReference>
<keyword evidence="1" id="KW-0863">Zinc-finger</keyword>
<dbReference type="GO" id="GO:0008270">
    <property type="term" value="F:zinc ion binding"/>
    <property type="evidence" value="ECO:0007669"/>
    <property type="project" value="UniProtKB-KW"/>
</dbReference>
<evidence type="ECO:0000256" key="1">
    <source>
        <dbReference type="PROSITE-ProRule" id="PRU00175"/>
    </source>
</evidence>
<dbReference type="SUPFAM" id="SSF57850">
    <property type="entry name" value="RING/U-box"/>
    <property type="match status" value="1"/>
</dbReference>
<feature type="domain" description="RING-type" evidence="2">
    <location>
        <begin position="212"/>
        <end position="261"/>
    </location>
</feature>
<dbReference type="AlphaFoldDB" id="A0A0L6URW7"/>
<evidence type="ECO:0000313" key="4">
    <source>
        <dbReference type="Proteomes" id="UP000037035"/>
    </source>
</evidence>
<proteinExistence type="predicted"/>
<dbReference type="PANTHER" id="PTHR22765:SF446">
    <property type="entry name" value="RING-H2 FINGER PROTEIN ATL2L"/>
    <property type="match status" value="1"/>
</dbReference>
<dbReference type="SMART" id="SM00184">
    <property type="entry name" value="RING"/>
    <property type="match status" value="1"/>
</dbReference>
<dbReference type="Proteomes" id="UP000037035">
    <property type="component" value="Unassembled WGS sequence"/>
</dbReference>
<dbReference type="InterPro" id="IPR001841">
    <property type="entry name" value="Znf_RING"/>
</dbReference>
<protein>
    <submittedName>
        <fullName evidence="3">Ring finger domain protein</fullName>
    </submittedName>
</protein>
<evidence type="ECO:0000313" key="3">
    <source>
        <dbReference type="EMBL" id="KNZ51293.1"/>
    </source>
</evidence>
<organism evidence="3 4">
    <name type="scientific">Puccinia sorghi</name>
    <dbReference type="NCBI Taxonomy" id="27349"/>
    <lineage>
        <taxon>Eukaryota</taxon>
        <taxon>Fungi</taxon>
        <taxon>Dikarya</taxon>
        <taxon>Basidiomycota</taxon>
        <taxon>Pucciniomycotina</taxon>
        <taxon>Pucciniomycetes</taxon>
        <taxon>Pucciniales</taxon>
        <taxon>Pucciniaceae</taxon>
        <taxon>Puccinia</taxon>
    </lineage>
</organism>
<dbReference type="VEuPathDB" id="FungiDB:VP01_4008g1"/>
<accession>A0A0L6URW7</accession>
<dbReference type="GO" id="GO:0016020">
    <property type="term" value="C:membrane"/>
    <property type="evidence" value="ECO:0007669"/>
    <property type="project" value="TreeGrafter"/>
</dbReference>
<keyword evidence="1" id="KW-0479">Metal-binding</keyword>
<dbReference type="EMBL" id="LAVV01009067">
    <property type="protein sequence ID" value="KNZ51293.1"/>
    <property type="molecule type" value="Genomic_DNA"/>
</dbReference>
<dbReference type="OrthoDB" id="8062037at2759"/>